<dbReference type="Gene3D" id="3.30.1370.10">
    <property type="entry name" value="K Homology domain, type 1"/>
    <property type="match status" value="2"/>
</dbReference>
<dbReference type="SUPFAM" id="SSF57850">
    <property type="entry name" value="RING/U-box"/>
    <property type="match status" value="1"/>
</dbReference>
<evidence type="ECO:0000256" key="2">
    <source>
        <dbReference type="ARBA" id="ARBA00022833"/>
    </source>
</evidence>
<dbReference type="PROSITE" id="PS50084">
    <property type="entry name" value="KH_TYPE_1"/>
    <property type="match status" value="1"/>
</dbReference>
<dbReference type="SMART" id="SM00322">
    <property type="entry name" value="KH"/>
    <property type="match status" value="2"/>
</dbReference>
<dbReference type="GO" id="GO:0010468">
    <property type="term" value="P:regulation of gene expression"/>
    <property type="evidence" value="ECO:0007669"/>
    <property type="project" value="UniProtKB-ARBA"/>
</dbReference>
<reference evidence="8 9" key="1">
    <citation type="submission" date="2020-02" db="EMBL/GenBank/DDBJ databases">
        <authorList>
            <person name="Ferguson B K."/>
        </authorList>
    </citation>
    <scope>NUCLEOTIDE SEQUENCE [LARGE SCALE GENOMIC DNA]</scope>
</reference>
<dbReference type="Gene3D" id="3.30.40.10">
    <property type="entry name" value="Zinc/RING finger domain, C3HC4 (zinc finger)"/>
    <property type="match status" value="1"/>
</dbReference>
<proteinExistence type="predicted"/>
<dbReference type="InterPro" id="IPR013083">
    <property type="entry name" value="Znf_RING/FYVE/PHD"/>
</dbReference>
<dbReference type="Proteomes" id="UP000479190">
    <property type="component" value="Unassembled WGS sequence"/>
</dbReference>
<dbReference type="PANTHER" id="PTHR23285">
    <property type="entry name" value="RING FINGER AND KH DOMAIN CONTAINING PROTEIN 1"/>
    <property type="match status" value="1"/>
</dbReference>
<dbReference type="InterPro" id="IPR036612">
    <property type="entry name" value="KH_dom_type_1_sf"/>
</dbReference>
<keyword evidence="1 5" id="KW-0479">Metal-binding</keyword>
<dbReference type="InterPro" id="IPR047226">
    <property type="entry name" value="KH-I_MEX3_rpt2"/>
</dbReference>
<evidence type="ECO:0000313" key="9">
    <source>
        <dbReference type="Proteomes" id="UP000479190"/>
    </source>
</evidence>
<dbReference type="GO" id="GO:0008270">
    <property type="term" value="F:zinc ion binding"/>
    <property type="evidence" value="ECO:0007669"/>
    <property type="project" value="UniProtKB-KW"/>
</dbReference>
<evidence type="ECO:0000256" key="4">
    <source>
        <dbReference type="PROSITE-ProRule" id="PRU00117"/>
    </source>
</evidence>
<dbReference type="InterPro" id="IPR004088">
    <property type="entry name" value="KH_dom_type_1"/>
</dbReference>
<keyword evidence="3 4" id="KW-0694">RNA-binding</keyword>
<protein>
    <recommendedName>
        <fullName evidence="7">RING-type domain-containing protein</fullName>
    </recommendedName>
</protein>
<dbReference type="PROSITE" id="PS50089">
    <property type="entry name" value="ZF_RING_2"/>
    <property type="match status" value="1"/>
</dbReference>
<evidence type="ECO:0000313" key="8">
    <source>
        <dbReference type="EMBL" id="CAB0039382.1"/>
    </source>
</evidence>
<dbReference type="OrthoDB" id="427410at2759"/>
<keyword evidence="9" id="KW-1185">Reference proteome</keyword>
<name>A0A6H5IPQ7_9HYME</name>
<dbReference type="FunFam" id="3.30.1370.10:FF:000012">
    <property type="entry name" value="Mex-3 RNA-binding family member D"/>
    <property type="match status" value="1"/>
</dbReference>
<dbReference type="InterPro" id="IPR004087">
    <property type="entry name" value="KH_dom"/>
</dbReference>
<evidence type="ECO:0000259" key="7">
    <source>
        <dbReference type="PROSITE" id="PS50089"/>
    </source>
</evidence>
<evidence type="ECO:0000256" key="1">
    <source>
        <dbReference type="ARBA" id="ARBA00022771"/>
    </source>
</evidence>
<dbReference type="SUPFAM" id="SSF54791">
    <property type="entry name" value="Eukaryotic type KH-domain (KH-domain type I)"/>
    <property type="match status" value="1"/>
</dbReference>
<gene>
    <name evidence="8" type="ORF">TBRA_LOCUS11125</name>
</gene>
<dbReference type="Pfam" id="PF13920">
    <property type="entry name" value="zf-C3HC4_3"/>
    <property type="match status" value="1"/>
</dbReference>
<dbReference type="CDD" id="cd22424">
    <property type="entry name" value="KH-I_MEX3_rpt2"/>
    <property type="match status" value="1"/>
</dbReference>
<dbReference type="PANTHER" id="PTHR23285:SF7">
    <property type="entry name" value="LD09246P1"/>
    <property type="match status" value="1"/>
</dbReference>
<dbReference type="EMBL" id="CADCXV010000958">
    <property type="protein sequence ID" value="CAB0039382.1"/>
    <property type="molecule type" value="Genomic_DNA"/>
</dbReference>
<dbReference type="InterPro" id="IPR001841">
    <property type="entry name" value="Znf_RING"/>
</dbReference>
<evidence type="ECO:0000256" key="6">
    <source>
        <dbReference type="SAM" id="MobiDB-lite"/>
    </source>
</evidence>
<dbReference type="Pfam" id="PF00013">
    <property type="entry name" value="KH_1"/>
    <property type="match status" value="1"/>
</dbReference>
<feature type="compositionally biased region" description="Low complexity" evidence="6">
    <location>
        <begin position="599"/>
        <end position="624"/>
    </location>
</feature>
<feature type="domain" description="RING-type" evidence="7">
    <location>
        <begin position="716"/>
        <end position="756"/>
    </location>
</feature>
<evidence type="ECO:0000256" key="5">
    <source>
        <dbReference type="PROSITE-ProRule" id="PRU00175"/>
    </source>
</evidence>
<dbReference type="AlphaFoldDB" id="A0A6H5IPQ7"/>
<keyword evidence="1 5" id="KW-0863">Zinc-finger</keyword>
<dbReference type="CDD" id="cd16518">
    <property type="entry name" value="RING-HC_MEX3"/>
    <property type="match status" value="1"/>
</dbReference>
<evidence type="ECO:0000256" key="3">
    <source>
        <dbReference type="ARBA" id="ARBA00022884"/>
    </source>
</evidence>
<sequence>MRDRTESCARYKSKNSPYTSTIAMSLLFEYLRFAESTWCGVFLLHDAQLNVSRAIVSMHWFFNRGQPRVILSVFPHLSQRRVGAEDCFSSVSWLNSPIVITCFRACIPAQQNLVAATTPSRHVTLLFCSISSGVLLQHIHTHTYTTTTTTMRAAAAAACAHEKRSVPLSQGFLRRRHRRFICICGTFGSEHRVSKRCLRATSPAKAHVYFLLLLSLHTLAQVQTRRTCRVHEIGQRQICPRATPAKVKLGEFRAIVSHTYVWLNSVKNVCSNHVIHHTAKLHNECINFQNELFLHLLNTIRKITLCGLSMMLHPQNFRGKSPRVHSLQQTPIRFNDYSMKRRSRADDDERVNLYSESDARTSVRELTDRRAFFMRQIHRVQRDYDDDVAVSVEFNLNICAAAWCTRTIVEREKERTKRCKIKALRAKTNTYIKTPVRGEEPVFVVTGRKEDVSRAKREILSAAEHFSQIRASRKSSLGALLGTPPGPPASVPGHITIQVRVPYRVVGLVVGPKGATIKRIQHQTHTYIVTPSRDKEPVFEVTGLPESVAAARTEIQAHITQRTGVLPICMNEEKDLLEALCRGGLTSILGCLDGQPNNGSKGSNGSSGAFSSSGSCSSSSSSSGAPGLNDLVAIWGNGLERDEGIGESPSFESQPANASSIWSFPGVALPSRPSPPASTSPVSPTDSLLGTANTSGCSVSAGSPGSPGSQGGARECVVCGDKDVSTALVPCGHKSFCIECGHRICVSSEPQCPVCSKPVLQALRIII</sequence>
<feature type="region of interest" description="Disordered" evidence="6">
    <location>
        <begin position="599"/>
        <end position="625"/>
    </location>
</feature>
<organism evidence="8 9">
    <name type="scientific">Trichogramma brassicae</name>
    <dbReference type="NCBI Taxonomy" id="86971"/>
    <lineage>
        <taxon>Eukaryota</taxon>
        <taxon>Metazoa</taxon>
        <taxon>Ecdysozoa</taxon>
        <taxon>Arthropoda</taxon>
        <taxon>Hexapoda</taxon>
        <taxon>Insecta</taxon>
        <taxon>Pterygota</taxon>
        <taxon>Neoptera</taxon>
        <taxon>Endopterygota</taxon>
        <taxon>Hymenoptera</taxon>
        <taxon>Apocrita</taxon>
        <taxon>Proctotrupomorpha</taxon>
        <taxon>Chalcidoidea</taxon>
        <taxon>Trichogrammatidae</taxon>
        <taxon>Trichogramma</taxon>
    </lineage>
</organism>
<dbReference type="InterPro" id="IPR047227">
    <property type="entry name" value="MEX3"/>
</dbReference>
<dbReference type="GO" id="GO:0003723">
    <property type="term" value="F:RNA binding"/>
    <property type="evidence" value="ECO:0007669"/>
    <property type="project" value="UniProtKB-UniRule"/>
</dbReference>
<accession>A0A6H5IPQ7</accession>
<keyword evidence="2" id="KW-0862">Zinc</keyword>